<organism evidence="17 18">
    <name type="scientific">Trichuris muris</name>
    <name type="common">Mouse whipworm</name>
    <dbReference type="NCBI Taxonomy" id="70415"/>
    <lineage>
        <taxon>Eukaryota</taxon>
        <taxon>Metazoa</taxon>
        <taxon>Ecdysozoa</taxon>
        <taxon>Nematoda</taxon>
        <taxon>Enoplea</taxon>
        <taxon>Dorylaimia</taxon>
        <taxon>Trichinellida</taxon>
        <taxon>Trichuridae</taxon>
        <taxon>Trichuris</taxon>
    </lineage>
</organism>
<evidence type="ECO:0000256" key="5">
    <source>
        <dbReference type="ARBA" id="ARBA00022801"/>
    </source>
</evidence>
<comment type="catalytic activity">
    <reaction evidence="14">
        <text>L-cysteinylglycine + H2O = L-cysteine + glycine</text>
        <dbReference type="Rhea" id="RHEA:28783"/>
        <dbReference type="ChEBI" id="CHEBI:15377"/>
        <dbReference type="ChEBI" id="CHEBI:35235"/>
        <dbReference type="ChEBI" id="CHEBI:57305"/>
        <dbReference type="ChEBI" id="CHEBI:61694"/>
    </reaction>
    <physiologicalReaction direction="left-to-right" evidence="14">
        <dbReference type="Rhea" id="RHEA:28784"/>
    </physiologicalReaction>
</comment>
<dbReference type="WBParaSite" id="TMUE_0000000990.1">
    <property type="protein sequence ID" value="TMUE_0000000990.1"/>
    <property type="gene ID" value="WBGene00296907"/>
</dbReference>
<dbReference type="Pfam" id="PF02789">
    <property type="entry name" value="Peptidase_M17_N"/>
    <property type="match status" value="1"/>
</dbReference>
<dbReference type="PROSITE" id="PS00631">
    <property type="entry name" value="CYTOSOL_AP"/>
    <property type="match status" value="1"/>
</dbReference>
<proteinExistence type="inferred from homology"/>
<evidence type="ECO:0000256" key="13">
    <source>
        <dbReference type="ARBA" id="ARBA00047881"/>
    </source>
</evidence>
<keyword evidence="17" id="KW-1185">Reference proteome</keyword>
<dbReference type="InterPro" id="IPR011356">
    <property type="entry name" value="Leucine_aapep/pepB"/>
</dbReference>
<dbReference type="PANTHER" id="PTHR11963:SF23">
    <property type="entry name" value="CYTOSOL AMINOPEPTIDASE"/>
    <property type="match status" value="1"/>
</dbReference>
<evidence type="ECO:0000313" key="17">
    <source>
        <dbReference type="Proteomes" id="UP000046395"/>
    </source>
</evidence>
<accession>A0A5S6Q171</accession>
<comment type="catalytic activity">
    <reaction evidence="13">
        <text>S-benzyl-L-cysteinylglycine + H2O = S-benzyl-L-cysteine + glycine</text>
        <dbReference type="Rhea" id="RHEA:62568"/>
        <dbReference type="ChEBI" id="CHEBI:15377"/>
        <dbReference type="ChEBI" id="CHEBI:57305"/>
        <dbReference type="ChEBI" id="CHEBI:145802"/>
        <dbReference type="ChEBI" id="CHEBI:145803"/>
    </reaction>
    <physiologicalReaction direction="left-to-right" evidence="13">
        <dbReference type="Rhea" id="RHEA:62569"/>
    </physiologicalReaction>
</comment>
<evidence type="ECO:0000256" key="14">
    <source>
        <dbReference type="ARBA" id="ARBA00049107"/>
    </source>
</evidence>
<evidence type="ECO:0000256" key="15">
    <source>
        <dbReference type="SAM" id="SignalP"/>
    </source>
</evidence>
<evidence type="ECO:0000313" key="18">
    <source>
        <dbReference type="WBParaSite" id="TMUE_0000000990.1"/>
    </source>
</evidence>
<evidence type="ECO:0000256" key="8">
    <source>
        <dbReference type="ARBA" id="ARBA00029605"/>
    </source>
</evidence>
<dbReference type="GO" id="GO:0070006">
    <property type="term" value="F:metalloaminopeptidase activity"/>
    <property type="evidence" value="ECO:0007669"/>
    <property type="project" value="InterPro"/>
</dbReference>
<dbReference type="SUPFAM" id="SSF52949">
    <property type="entry name" value="Macro domain-like"/>
    <property type="match status" value="1"/>
</dbReference>
<evidence type="ECO:0000256" key="1">
    <source>
        <dbReference type="ARBA" id="ARBA00009528"/>
    </source>
</evidence>
<sequence length="532" mass="57036">MSVGWISMPFTVMPLLLRFCGGSLPQLVALRRSLCTLANSNGRGLVLGVFSGKKDAQETVEESLTGAAKKFNLSSGGRLLRLLNCSAPLKEGKVRIFYDIGEAFDAVAVVGIGNVGDGYLSSEQLDKGRENVRLATAAANVALRDVGIRDVHVDVCGYPDAAAEGSYLGTFTFDELKSKPESRKTAPNLHPFRADESAVNLWNRGRILASGQNFTRRLSDMPANLLTPFRFAEQATTALKDFSNVKVLVRDKQWATEKKMGAFLAVAKGSHELPLFLEIHYKSPKSANAPICLIGKGVCFDSGGISLKPSGSMADMRYDMSGAACVLGVIYTLAQLNAVLSSDVIALIPLVENMPGGGAMKPGDVVFAMNGKSIQIENTDAEGRMILADALCYADTFAPGHVIDVATLTGAMKIALGFGATGVFTNCDKLWKKMHTAGGITGDRVWRMPLFKHYAECIHLDSVDLCNTAKPSFIRLAGSCNAAAFLHEFTNCKSWMHMDIAGVSASKGGKPLYNTAMTGRPLRTIVTCLESI</sequence>
<evidence type="ECO:0000256" key="10">
    <source>
        <dbReference type="ARBA" id="ARBA00030997"/>
    </source>
</evidence>
<dbReference type="CDD" id="cd00433">
    <property type="entry name" value="Peptidase_M17"/>
    <property type="match status" value="1"/>
</dbReference>
<evidence type="ECO:0000256" key="12">
    <source>
        <dbReference type="ARBA" id="ARBA00045966"/>
    </source>
</evidence>
<dbReference type="STRING" id="70415.A0A5S6Q171"/>
<evidence type="ECO:0000256" key="4">
    <source>
        <dbReference type="ARBA" id="ARBA00022670"/>
    </source>
</evidence>
<evidence type="ECO:0000256" key="2">
    <source>
        <dbReference type="ARBA" id="ARBA00014190"/>
    </source>
</evidence>
<feature type="domain" description="Cytosol aminopeptidase" evidence="16">
    <location>
        <begin position="378"/>
        <end position="385"/>
    </location>
</feature>
<evidence type="ECO:0000256" key="3">
    <source>
        <dbReference type="ARBA" id="ARBA00022438"/>
    </source>
</evidence>
<protein>
    <recommendedName>
        <fullName evidence="2">Cytosol aminopeptidase</fullName>
        <ecNumber evidence="7">3.4.13.23</ecNumber>
    </recommendedName>
    <alternativeName>
        <fullName evidence="10">Cysteinylglycine-S-conjugate dipeptidase</fullName>
    </alternativeName>
    <alternativeName>
        <fullName evidence="11">Leucine aminopeptidase 3</fullName>
    </alternativeName>
    <alternativeName>
        <fullName evidence="9">Proline aminopeptidase</fullName>
    </alternativeName>
    <alternativeName>
        <fullName evidence="8">Prolyl aminopeptidase</fullName>
    </alternativeName>
</protein>
<keyword evidence="3" id="KW-0031">Aminopeptidase</keyword>
<keyword evidence="4" id="KW-0645">Protease</keyword>
<comment type="similarity">
    <text evidence="1">Belongs to the peptidase M17 family.</text>
</comment>
<comment type="function">
    <text evidence="12">Cytosolic metallopeptidase that catalyzes the removal of unsubstituted N-terminal hydrophobic amino acids from various peptides. The presence of Zn(2+) ions is essential for the peptidase activity, and the association with other cofactors can modulate the substrate spectificity of the enzyme. For instance, in the presence of Mn(2+), it displays a specific Cys-Gly hydrolyzing activity of Cys-Gly-S-conjugates. Involved in the metabolism of glutathione and in the degradation of glutathione S-conjugates, which may play a role in the control of the cell redox status.</text>
</comment>
<dbReference type="Pfam" id="PF00883">
    <property type="entry name" value="Peptidase_M17"/>
    <property type="match status" value="1"/>
</dbReference>
<dbReference type="Gene3D" id="3.40.630.10">
    <property type="entry name" value="Zn peptidases"/>
    <property type="match status" value="1"/>
</dbReference>
<dbReference type="Proteomes" id="UP000046395">
    <property type="component" value="Unassembled WGS sequence"/>
</dbReference>
<evidence type="ECO:0000256" key="6">
    <source>
        <dbReference type="ARBA" id="ARBA00023511"/>
    </source>
</evidence>
<dbReference type="InterPro" id="IPR000819">
    <property type="entry name" value="Peptidase_M17_C"/>
</dbReference>
<reference evidence="18" key="1">
    <citation type="submission" date="2019-12" db="UniProtKB">
        <authorList>
            <consortium name="WormBaseParasite"/>
        </authorList>
    </citation>
    <scope>IDENTIFICATION</scope>
</reference>
<evidence type="ECO:0000256" key="11">
    <source>
        <dbReference type="ARBA" id="ARBA00031564"/>
    </source>
</evidence>
<comment type="catalytic activity">
    <reaction evidence="6">
        <text>an S-substituted L-cysteinylglycine + H2O = an S-substituted L-cysteine + glycine</text>
        <dbReference type="Rhea" id="RHEA:60444"/>
        <dbReference type="ChEBI" id="CHEBI:15377"/>
        <dbReference type="ChEBI" id="CHEBI:57305"/>
        <dbReference type="ChEBI" id="CHEBI:58717"/>
        <dbReference type="ChEBI" id="CHEBI:143103"/>
        <dbReference type="EC" id="3.4.13.23"/>
    </reaction>
    <physiologicalReaction direction="left-to-right" evidence="6">
        <dbReference type="Rhea" id="RHEA:60445"/>
    </physiologicalReaction>
</comment>
<dbReference type="EC" id="3.4.13.23" evidence="7"/>
<name>A0A5S6Q171_TRIMR</name>
<dbReference type="SUPFAM" id="SSF53187">
    <property type="entry name" value="Zn-dependent exopeptidases"/>
    <property type="match status" value="1"/>
</dbReference>
<dbReference type="PANTHER" id="PTHR11963">
    <property type="entry name" value="LEUCINE AMINOPEPTIDASE-RELATED"/>
    <property type="match status" value="1"/>
</dbReference>
<dbReference type="GO" id="GO:0005737">
    <property type="term" value="C:cytoplasm"/>
    <property type="evidence" value="ECO:0007669"/>
    <property type="project" value="InterPro"/>
</dbReference>
<dbReference type="GO" id="GO:0006508">
    <property type="term" value="P:proteolysis"/>
    <property type="evidence" value="ECO:0007669"/>
    <property type="project" value="UniProtKB-KW"/>
</dbReference>
<dbReference type="InterPro" id="IPR043472">
    <property type="entry name" value="Macro_dom-like"/>
</dbReference>
<dbReference type="InterPro" id="IPR008283">
    <property type="entry name" value="Peptidase_M17_N"/>
</dbReference>
<dbReference type="Gene3D" id="3.40.220.10">
    <property type="entry name" value="Leucine Aminopeptidase, subunit E, domain 1"/>
    <property type="match status" value="1"/>
</dbReference>
<dbReference type="GO" id="GO:0030145">
    <property type="term" value="F:manganese ion binding"/>
    <property type="evidence" value="ECO:0007669"/>
    <property type="project" value="InterPro"/>
</dbReference>
<keyword evidence="15" id="KW-0732">Signal</keyword>
<feature type="chain" id="PRO_5024394629" description="Cytosol aminopeptidase" evidence="15">
    <location>
        <begin position="23"/>
        <end position="532"/>
    </location>
</feature>
<feature type="signal peptide" evidence="15">
    <location>
        <begin position="1"/>
        <end position="22"/>
    </location>
</feature>
<dbReference type="AlphaFoldDB" id="A0A5S6Q171"/>
<dbReference type="PRINTS" id="PR00481">
    <property type="entry name" value="LAMNOPPTDASE"/>
</dbReference>
<evidence type="ECO:0000256" key="7">
    <source>
        <dbReference type="ARBA" id="ARBA00023625"/>
    </source>
</evidence>
<keyword evidence="5" id="KW-0378">Hydrolase</keyword>
<evidence type="ECO:0000259" key="16">
    <source>
        <dbReference type="PROSITE" id="PS00631"/>
    </source>
</evidence>
<evidence type="ECO:0000256" key="9">
    <source>
        <dbReference type="ARBA" id="ARBA00030930"/>
    </source>
</evidence>